<proteinExistence type="predicted"/>
<evidence type="ECO:0000256" key="1">
    <source>
        <dbReference type="ARBA" id="ARBA00022737"/>
    </source>
</evidence>
<keyword evidence="2" id="KW-1015">Disulfide bond</keyword>
<protein>
    <recommendedName>
        <fullName evidence="3">Fibronectin type-II domain-containing protein</fullName>
    </recommendedName>
</protein>
<dbReference type="Pfam" id="PF00040">
    <property type="entry name" value="fn2"/>
    <property type="match status" value="1"/>
</dbReference>
<dbReference type="InterPro" id="IPR036943">
    <property type="entry name" value="FN_type2_sf"/>
</dbReference>
<dbReference type="Gene3D" id="2.10.10.10">
    <property type="entry name" value="Fibronectin, type II, collagen-binding"/>
    <property type="match status" value="1"/>
</dbReference>
<keyword evidence="6" id="KW-1185">Reference proteome</keyword>
<evidence type="ECO:0000313" key="5">
    <source>
        <dbReference type="EMBL" id="CAF4573408.1"/>
    </source>
</evidence>
<dbReference type="AlphaFoldDB" id="A0A816EFD0"/>
<dbReference type="OrthoDB" id="10160585at2759"/>
<name>A0A816EFD0_9BILA</name>
<accession>A0A816EFD0</accession>
<dbReference type="Proteomes" id="UP000663829">
    <property type="component" value="Unassembled WGS sequence"/>
</dbReference>
<evidence type="ECO:0000313" key="6">
    <source>
        <dbReference type="Proteomes" id="UP000663829"/>
    </source>
</evidence>
<feature type="domain" description="Fibronectin type-II" evidence="3">
    <location>
        <begin position="251"/>
        <end position="275"/>
    </location>
</feature>
<dbReference type="InterPro" id="IPR000562">
    <property type="entry name" value="FN_type2_dom"/>
</dbReference>
<keyword evidence="1" id="KW-0677">Repeat</keyword>
<evidence type="ECO:0000256" key="2">
    <source>
        <dbReference type="ARBA" id="ARBA00023157"/>
    </source>
</evidence>
<gene>
    <name evidence="4" type="ORF">GPM918_LOCUS45396</name>
    <name evidence="5" type="ORF">SRO942_LOCUS47860</name>
</gene>
<organism evidence="4 6">
    <name type="scientific">Didymodactylos carnosus</name>
    <dbReference type="NCBI Taxonomy" id="1234261"/>
    <lineage>
        <taxon>Eukaryota</taxon>
        <taxon>Metazoa</taxon>
        <taxon>Spiralia</taxon>
        <taxon>Gnathifera</taxon>
        <taxon>Rotifera</taxon>
        <taxon>Eurotatoria</taxon>
        <taxon>Bdelloidea</taxon>
        <taxon>Philodinida</taxon>
        <taxon>Philodinidae</taxon>
        <taxon>Didymodactylos</taxon>
    </lineage>
</organism>
<comment type="caution">
    <text evidence="4">The sequence shown here is derived from an EMBL/GenBank/DDBJ whole genome shotgun (WGS) entry which is preliminary data.</text>
</comment>
<dbReference type="EMBL" id="CAJNOQ010050576">
    <property type="protein sequence ID" value="CAF1649012.1"/>
    <property type="molecule type" value="Genomic_DNA"/>
</dbReference>
<evidence type="ECO:0000313" key="4">
    <source>
        <dbReference type="EMBL" id="CAF1649012.1"/>
    </source>
</evidence>
<evidence type="ECO:0000259" key="3">
    <source>
        <dbReference type="Pfam" id="PF00040"/>
    </source>
</evidence>
<dbReference type="EMBL" id="CAJOBC010120823">
    <property type="protein sequence ID" value="CAF4573408.1"/>
    <property type="molecule type" value="Genomic_DNA"/>
</dbReference>
<reference evidence="4" key="1">
    <citation type="submission" date="2021-02" db="EMBL/GenBank/DDBJ databases">
        <authorList>
            <person name="Nowell W R."/>
        </authorList>
    </citation>
    <scope>NUCLEOTIDE SEQUENCE</scope>
</reference>
<sequence length="307" mass="33465">MATSLSSGTQYQITFPAEMGDVALVNVITTGTSNVTEIVQGVASGSKCAFQIDGTLTSYIDFTTNETGSLQRIINQVFGIQCPVSLLGGNSVSSDIVYSNDFEMCAYDETSVLSNAFCGQCSQTGNTLVVGNTKASNYLCFAYKLANSYVIQIDYTLQINGNTLTTYYQSVPFAPNSDSNWHYICIDLYASLGSQSSTYATASSITVINAYLNRQVRNGIKIDAVSLRNTLPLGYEQPSLYPTIDQSSTSCVFPFTYNGKNRTSCMLDNNDLPICTDANSNVYTCVSSSIESFRRLYPQHQLIYNSL</sequence>
<feature type="non-terminal residue" evidence="4">
    <location>
        <position position="307"/>
    </location>
</feature>
<dbReference type="Proteomes" id="UP000681722">
    <property type="component" value="Unassembled WGS sequence"/>
</dbReference>